<dbReference type="InterPro" id="IPR029063">
    <property type="entry name" value="SAM-dependent_MTases_sf"/>
</dbReference>
<dbReference type="STRING" id="383372.Rcas_0756"/>
<dbReference type="eggNOG" id="COG2227">
    <property type="taxonomic scope" value="Bacteria"/>
</dbReference>
<proteinExistence type="predicted"/>
<dbReference type="AlphaFoldDB" id="A7NHD0"/>
<dbReference type="GO" id="GO:0008168">
    <property type="term" value="F:methyltransferase activity"/>
    <property type="evidence" value="ECO:0007669"/>
    <property type="project" value="UniProtKB-KW"/>
</dbReference>
<dbReference type="Gene3D" id="3.40.50.150">
    <property type="entry name" value="Vaccinia Virus protein VP39"/>
    <property type="match status" value="1"/>
</dbReference>
<dbReference type="KEGG" id="rca:Rcas_0756"/>
<dbReference type="Proteomes" id="UP000000263">
    <property type="component" value="Chromosome"/>
</dbReference>
<name>A7NHD0_ROSCS</name>
<evidence type="ECO:0000313" key="1">
    <source>
        <dbReference type="EMBL" id="ABU56877.1"/>
    </source>
</evidence>
<reference evidence="1 2" key="1">
    <citation type="submission" date="2007-08" db="EMBL/GenBank/DDBJ databases">
        <title>Complete sequence of Roseiflexus castenholzii DSM 13941.</title>
        <authorList>
            <consortium name="US DOE Joint Genome Institute"/>
            <person name="Copeland A."/>
            <person name="Lucas S."/>
            <person name="Lapidus A."/>
            <person name="Barry K."/>
            <person name="Glavina del Rio T."/>
            <person name="Dalin E."/>
            <person name="Tice H."/>
            <person name="Pitluck S."/>
            <person name="Thompson L.S."/>
            <person name="Brettin T."/>
            <person name="Bruce D."/>
            <person name="Detter J.C."/>
            <person name="Han C."/>
            <person name="Tapia R."/>
            <person name="Schmutz J."/>
            <person name="Larimer F."/>
            <person name="Land M."/>
            <person name="Hauser L."/>
            <person name="Kyrpides N."/>
            <person name="Mikhailova N."/>
            <person name="Bryant D.A."/>
            <person name="Hanada S."/>
            <person name="Tsukatani Y."/>
            <person name="Richardson P."/>
        </authorList>
    </citation>
    <scope>NUCLEOTIDE SEQUENCE [LARGE SCALE GENOMIC DNA]</scope>
    <source>
        <strain evidence="2">DSM 13941 / HLO8</strain>
    </source>
</reference>
<dbReference type="Pfam" id="PF13489">
    <property type="entry name" value="Methyltransf_23"/>
    <property type="match status" value="1"/>
</dbReference>
<dbReference type="HOGENOM" id="CLU_1184333_0_0_0"/>
<keyword evidence="1" id="KW-0808">Transferase</keyword>
<organism evidence="1 2">
    <name type="scientific">Roseiflexus castenholzii (strain DSM 13941 / HLO8)</name>
    <dbReference type="NCBI Taxonomy" id="383372"/>
    <lineage>
        <taxon>Bacteria</taxon>
        <taxon>Bacillati</taxon>
        <taxon>Chloroflexota</taxon>
        <taxon>Chloroflexia</taxon>
        <taxon>Chloroflexales</taxon>
        <taxon>Roseiflexineae</taxon>
        <taxon>Roseiflexaceae</taxon>
        <taxon>Roseiflexus</taxon>
    </lineage>
</organism>
<evidence type="ECO:0000313" key="2">
    <source>
        <dbReference type="Proteomes" id="UP000000263"/>
    </source>
</evidence>
<keyword evidence="2" id="KW-1185">Reference proteome</keyword>
<keyword evidence="1" id="KW-0489">Methyltransferase</keyword>
<dbReference type="GO" id="GO:0032259">
    <property type="term" value="P:methylation"/>
    <property type="evidence" value="ECO:0007669"/>
    <property type="project" value="UniProtKB-KW"/>
</dbReference>
<accession>A7NHD0</accession>
<dbReference type="RefSeq" id="WP_012119307.1">
    <property type="nucleotide sequence ID" value="NC_009767.1"/>
</dbReference>
<sequence length="234" mass="25960">MPFYDYYGERAATAAGIGWVRAQARYVLDRLMQASPSAASLLEIGPGRGVFADACRQHHVRYCALDINIRLLRGLADRSHNGMQARATQIPCADEMFDITFASHVIEHSPAYNDALAFLEEMRRVAKRGGLVAIVAPDYLALREDFWNCDYSHSFVTTRRRLRQMYHDTGLTILDECNLYGPLTGIVGWCAGQTFGGHVMGMIARTVPGIVGEKLYKLRLTFAGAILMIGRVAG</sequence>
<dbReference type="SUPFAM" id="SSF53335">
    <property type="entry name" value="S-adenosyl-L-methionine-dependent methyltransferases"/>
    <property type="match status" value="1"/>
</dbReference>
<dbReference type="OrthoDB" id="9777497at2"/>
<dbReference type="EMBL" id="CP000804">
    <property type="protein sequence ID" value="ABU56877.1"/>
    <property type="molecule type" value="Genomic_DNA"/>
</dbReference>
<gene>
    <name evidence="1" type="ordered locus">Rcas_0756</name>
</gene>
<protein>
    <submittedName>
        <fullName evidence="1">Methyltransferase type 11</fullName>
    </submittedName>
</protein>